<dbReference type="GO" id="GO:0008270">
    <property type="term" value="F:zinc ion binding"/>
    <property type="evidence" value="ECO:0007669"/>
    <property type="project" value="UniProtKB-KW"/>
</dbReference>
<evidence type="ECO:0000256" key="10">
    <source>
        <dbReference type="ARBA" id="ARBA00023163"/>
    </source>
</evidence>
<evidence type="ECO:0000259" key="16">
    <source>
        <dbReference type="SMART" id="SM01389"/>
    </source>
</evidence>
<evidence type="ECO:0000256" key="8">
    <source>
        <dbReference type="ARBA" id="ARBA00023015"/>
    </source>
</evidence>
<dbReference type="SUPFAM" id="SSF63393">
    <property type="entry name" value="RNA polymerase subunits"/>
    <property type="match status" value="1"/>
</dbReference>
<keyword evidence="4" id="KW-0678">Repressor</keyword>
<dbReference type="AlphaFoldDB" id="A0A1I7XJ76"/>
<dbReference type="GO" id="GO:0000993">
    <property type="term" value="F:RNA polymerase II complex binding"/>
    <property type="evidence" value="ECO:0007669"/>
    <property type="project" value="TreeGrafter"/>
</dbReference>
<feature type="domain" description="C2H2-type" evidence="15">
    <location>
        <begin position="115"/>
        <end position="140"/>
    </location>
</feature>
<comment type="similarity">
    <text evidence="2">Belongs to the SPT4 family.</text>
</comment>
<evidence type="ECO:0000313" key="18">
    <source>
        <dbReference type="WBParaSite" id="Hba_17761"/>
    </source>
</evidence>
<dbReference type="PANTHER" id="PTHR12882:SF1">
    <property type="entry name" value="TRANSCRIPTION ELONGATION FACTOR SPT4"/>
    <property type="match status" value="1"/>
</dbReference>
<evidence type="ECO:0000256" key="4">
    <source>
        <dbReference type="ARBA" id="ARBA00022491"/>
    </source>
</evidence>
<evidence type="ECO:0000256" key="13">
    <source>
        <dbReference type="ARBA" id="ARBA00079864"/>
    </source>
</evidence>
<evidence type="ECO:0000256" key="11">
    <source>
        <dbReference type="ARBA" id="ARBA00023242"/>
    </source>
</evidence>
<keyword evidence="7" id="KW-0862">Zinc</keyword>
<evidence type="ECO:0000256" key="5">
    <source>
        <dbReference type="ARBA" id="ARBA00022723"/>
    </source>
</evidence>
<dbReference type="FunFam" id="3.30.40.210:FF:000001">
    <property type="entry name" value="Transcription elongation factor SPT4"/>
    <property type="match status" value="1"/>
</dbReference>
<dbReference type="InterPro" id="IPR038510">
    <property type="entry name" value="Spt4_sf"/>
</dbReference>
<feature type="domain" description="C2H2-type" evidence="15">
    <location>
        <begin position="250"/>
        <end position="275"/>
    </location>
</feature>
<dbReference type="GO" id="GO:0140673">
    <property type="term" value="P:transcription elongation-coupled chromatin remodeling"/>
    <property type="evidence" value="ECO:0007669"/>
    <property type="project" value="InterPro"/>
</dbReference>
<dbReference type="InterPro" id="IPR009287">
    <property type="entry name" value="Spt4"/>
</dbReference>
<dbReference type="InterPro" id="IPR013087">
    <property type="entry name" value="Znf_C2H2_type"/>
</dbReference>
<evidence type="ECO:0000256" key="2">
    <source>
        <dbReference type="ARBA" id="ARBA00010464"/>
    </source>
</evidence>
<feature type="domain" description="C2H2-type" evidence="15">
    <location>
        <begin position="305"/>
        <end position="330"/>
    </location>
</feature>
<keyword evidence="5" id="KW-0479">Metal-binding</keyword>
<keyword evidence="10" id="KW-0804">Transcription</keyword>
<reference evidence="18" key="1">
    <citation type="submission" date="2016-11" db="UniProtKB">
        <authorList>
            <consortium name="WormBaseParasite"/>
        </authorList>
    </citation>
    <scope>IDENTIFICATION</scope>
</reference>
<keyword evidence="9" id="KW-0010">Activator</keyword>
<protein>
    <recommendedName>
        <fullName evidence="3">Transcription elongation factor SPT4</fullName>
    </recommendedName>
    <alternativeName>
        <fullName evidence="13">DRB sensitivity-inducing factor small subunit</fullName>
    </alternativeName>
    <alternativeName>
        <fullName evidence="12">Transcription elongation factor spt4</fullName>
    </alternativeName>
</protein>
<evidence type="ECO:0000259" key="15">
    <source>
        <dbReference type="SMART" id="SM00355"/>
    </source>
</evidence>
<dbReference type="Gene3D" id="3.30.40.210">
    <property type="match status" value="1"/>
</dbReference>
<evidence type="ECO:0000256" key="6">
    <source>
        <dbReference type="ARBA" id="ARBA00022771"/>
    </source>
</evidence>
<accession>A0A1I7XJ76</accession>
<dbReference type="CDD" id="cd07973">
    <property type="entry name" value="Spt4"/>
    <property type="match status" value="1"/>
</dbReference>
<keyword evidence="11" id="KW-0539">Nucleus</keyword>
<dbReference type="Proteomes" id="UP000095283">
    <property type="component" value="Unplaced"/>
</dbReference>
<evidence type="ECO:0000256" key="7">
    <source>
        <dbReference type="ARBA" id="ARBA00022833"/>
    </source>
</evidence>
<evidence type="ECO:0000256" key="1">
    <source>
        <dbReference type="ARBA" id="ARBA00004123"/>
    </source>
</evidence>
<dbReference type="GO" id="GO:0006355">
    <property type="term" value="P:regulation of DNA-templated transcription"/>
    <property type="evidence" value="ECO:0007669"/>
    <property type="project" value="InterPro"/>
</dbReference>
<comment type="subcellular location">
    <subcellularLocation>
        <location evidence="1">Nucleus</location>
    </subcellularLocation>
</comment>
<dbReference type="GO" id="GO:0032044">
    <property type="term" value="C:DSIF complex"/>
    <property type="evidence" value="ECO:0007669"/>
    <property type="project" value="TreeGrafter"/>
</dbReference>
<sequence>MAECSSSGDLEEQIIVQDCLAPPSNHRIPAVNDEPANDESCIEYGDDIKRETVIPKKRGRPPKKPISTAETERASHALLTPKIEEDLEELNNSRHRTRSSAKGSLPIDDDENHIFPCPVDVCDYTTDNRSIRNYHVRIDHPGYTYKEGDGVGKLKPTSLSRVIKLNKTLLSKKESVKSPESEECLVHESNNDSAATMEIGQDESRFERSAYEDHIDSDMELLDDEEETFEYENEPAFNSKIRIGDPSGKYACYMPDCNWRGNYRSIRADHMRWCHKDWVQPPRFILQRITKDGIYLDPGEWEPEYPCLVEGCSWRGNYRATRSVHMKNNHPDWQPLKRKASVGGYLPEGKYECHVPNCLWRGSSRSTRATHMRKEHQGFINPIYTTRNVACCDCNIQCTSHKNFVDHMVCEHRIGGIVQREFVDVRDYEEWFDAVQESFSIEFIKRMGVKQTENYQVLYLYCSRSGGYRPKRQRAGNAYVAEYAKRKITRGTAKCGRNCAAFLRVVHWTDGRLTVVGCVEHTGHRMGTVLLRLSPHEREIMDEYLYVVDEDAPLEYVLDRLREMEGYAVDGYEVMDRTVEDMAAYVMYPDNELISLDMLIRNQGYFEEGSTFNVNIVDADGNPVVDGFSLGLMSENMRDLWKIYSARAACIEEVRLMISSWDVSLFFVLVFDDSDSPRCACVYLSQQADKAALLRQLKQVHDGAIETIVTDCSADWPILIEQLYGENSYASDVQIAEWHLLPEWAAHCDQLVQNRVDRFTIICALRRWIRASDPTLFEGMVIDMFEALREMELDELAQHLDAQLTDPEYAKRYLNIFYFLINRFHGCYLFLRWTPLNRNPLTEHSNPTLEIACRMLRERFLNCELCSRLDEYVGLLMERINEFNNCRTSGVFATRPIEPPRQVPQMYEDIDPSQMLADGTVVAHDIDPRMANILMPRTVDGDADVMQPDETKRMKVEVEEYDMVAEEEIVEEVIEGPEAEELVEEAVMSGALVNVIAGGNEKTDSPSTSTQDTATNESEMDRKARLRKMMQMLREKVDSLADDETMELMETSLSQVVEQLDTSTPIQLLLTYVTYYKYILSGMSVDTIPRDLRGLRACLLCSLVKSMDQFEQDGCENCDRVLHMKGDTDKVYECTSTNFDGMIAAMMPEDSWVCKWQKINRKCKGIYAVSVSGSLPSSVVSELKSVGIRYKPGMRDTASK</sequence>
<dbReference type="PANTHER" id="PTHR12882">
    <property type="entry name" value="SUPPRESSOR OF TY 4"/>
    <property type="match status" value="1"/>
</dbReference>
<dbReference type="SMART" id="SM00355">
    <property type="entry name" value="ZnF_C2H2"/>
    <property type="match status" value="5"/>
</dbReference>
<organism evidence="17 18">
    <name type="scientific">Heterorhabditis bacteriophora</name>
    <name type="common">Entomopathogenic nematode worm</name>
    <dbReference type="NCBI Taxonomy" id="37862"/>
    <lineage>
        <taxon>Eukaryota</taxon>
        <taxon>Metazoa</taxon>
        <taxon>Ecdysozoa</taxon>
        <taxon>Nematoda</taxon>
        <taxon>Chromadorea</taxon>
        <taxon>Rhabditida</taxon>
        <taxon>Rhabditina</taxon>
        <taxon>Rhabditomorpha</taxon>
        <taxon>Strongyloidea</taxon>
        <taxon>Heterorhabditidae</taxon>
        <taxon>Heterorhabditis</taxon>
    </lineage>
</organism>
<evidence type="ECO:0000256" key="9">
    <source>
        <dbReference type="ARBA" id="ARBA00023159"/>
    </source>
</evidence>
<evidence type="ECO:0000313" key="17">
    <source>
        <dbReference type="Proteomes" id="UP000095283"/>
    </source>
</evidence>
<keyword evidence="8" id="KW-0805">Transcription regulation</keyword>
<feature type="region of interest" description="Disordered" evidence="14">
    <location>
        <begin position="998"/>
        <end position="1020"/>
    </location>
</feature>
<proteinExistence type="inferred from homology"/>
<dbReference type="SMART" id="SM01389">
    <property type="entry name" value="Spt4"/>
    <property type="match status" value="1"/>
</dbReference>
<feature type="domain" description="C2H2-type" evidence="15">
    <location>
        <begin position="351"/>
        <end position="376"/>
    </location>
</feature>
<evidence type="ECO:0000256" key="12">
    <source>
        <dbReference type="ARBA" id="ARBA00070621"/>
    </source>
</evidence>
<name>A0A1I7XJ76_HETBA</name>
<evidence type="ECO:0000256" key="14">
    <source>
        <dbReference type="SAM" id="MobiDB-lite"/>
    </source>
</evidence>
<dbReference type="Pfam" id="PF06093">
    <property type="entry name" value="Spt4"/>
    <property type="match status" value="1"/>
</dbReference>
<keyword evidence="17" id="KW-1185">Reference proteome</keyword>
<dbReference type="WBParaSite" id="Hba_17761">
    <property type="protein sequence ID" value="Hba_17761"/>
    <property type="gene ID" value="Hba_17761"/>
</dbReference>
<feature type="compositionally biased region" description="Polar residues" evidence="14">
    <location>
        <begin position="1005"/>
        <end position="1017"/>
    </location>
</feature>
<feature type="domain" description="Spt4/RpoE2 zinc finger" evidence="16">
    <location>
        <begin position="1095"/>
        <end position="1172"/>
    </location>
</feature>
<evidence type="ECO:0000256" key="3">
    <source>
        <dbReference type="ARBA" id="ARBA00020182"/>
    </source>
</evidence>
<dbReference type="InterPro" id="IPR022800">
    <property type="entry name" value="Spt4/RpoE2_Znf"/>
</dbReference>
<feature type="domain" description="C2H2-type" evidence="15">
    <location>
        <begin position="389"/>
        <end position="412"/>
    </location>
</feature>
<keyword evidence="6" id="KW-0863">Zinc-finger</keyword>
<dbReference type="InterPro" id="IPR029040">
    <property type="entry name" value="RPABC4/Spt4"/>
</dbReference>